<dbReference type="EMBL" id="JH660675">
    <property type="protein sequence ID" value="EIM31581.1"/>
    <property type="molecule type" value="Genomic_DNA"/>
</dbReference>
<dbReference type="CDD" id="cd11304">
    <property type="entry name" value="Cadherin_repeat"/>
    <property type="match status" value="1"/>
</dbReference>
<evidence type="ECO:0000259" key="2">
    <source>
        <dbReference type="PROSITE" id="PS50268"/>
    </source>
</evidence>
<protein>
    <submittedName>
        <fullName evidence="3">VCBS repeat-containing protein</fullName>
    </submittedName>
</protein>
<evidence type="ECO:0000256" key="1">
    <source>
        <dbReference type="SAM" id="MobiDB-lite"/>
    </source>
</evidence>
<dbReference type="OrthoDB" id="4648428at2"/>
<dbReference type="NCBIfam" id="TIGR01965">
    <property type="entry name" value="VCBS_repeat"/>
    <property type="match status" value="1"/>
</dbReference>
<dbReference type="PROSITE" id="PS50268">
    <property type="entry name" value="CADHERIN_2"/>
    <property type="match status" value="2"/>
</dbReference>
<accession>I4Z5T9</accession>
<dbReference type="NCBIfam" id="NF012211">
    <property type="entry name" value="tand_rpt_95"/>
    <property type="match status" value="3"/>
</dbReference>
<dbReference type="InterPro" id="IPR010221">
    <property type="entry name" value="VCBS_dom"/>
</dbReference>
<dbReference type="RefSeq" id="WP_009453325.1">
    <property type="nucleotide sequence ID" value="NZ_JH660675.1"/>
</dbReference>
<reference evidence="3 4" key="1">
    <citation type="submission" date="2012-04" db="EMBL/GenBank/DDBJ databases">
        <title>Improved High-Quality Draft sequence of Leptothrix ochracea L12.</title>
        <authorList>
            <consortium name="US DOE Joint Genome Institute"/>
            <person name="Lucas S."/>
            <person name="Han J."/>
            <person name="Lapidus A."/>
            <person name="Cheng J.-F."/>
            <person name="Goodwin L."/>
            <person name="Pitluck S."/>
            <person name="Peters L."/>
            <person name="Zeytun A."/>
            <person name="Detter J.C."/>
            <person name="Han C."/>
            <person name="Tapia R."/>
            <person name="Land M."/>
            <person name="Hauser L."/>
            <person name="Kyrpides N."/>
            <person name="Ivanova N."/>
            <person name="Pagani I."/>
            <person name="Stepanauskas R."/>
            <person name="Masland D."/>
            <person name="Poulton N."/>
            <person name="Emerson D."/>
            <person name="Fleming E."/>
            <person name="Woyke T."/>
        </authorList>
    </citation>
    <scope>NUCLEOTIDE SEQUENCE [LARGE SCALE GENOMIC DNA]</scope>
    <source>
        <strain evidence="3 4">L12</strain>
    </source>
</reference>
<evidence type="ECO:0000313" key="4">
    <source>
        <dbReference type="Proteomes" id="UP000053899"/>
    </source>
</evidence>
<dbReference type="InterPro" id="IPR015919">
    <property type="entry name" value="Cadherin-like_sf"/>
</dbReference>
<organism evidence="3 4">
    <name type="scientific">Leptothrix ochracea L12</name>
    <dbReference type="NCBI Taxonomy" id="735332"/>
    <lineage>
        <taxon>Bacteria</taxon>
        <taxon>Pseudomonadati</taxon>
        <taxon>Pseudomonadota</taxon>
        <taxon>Betaproteobacteria</taxon>
        <taxon>Burkholderiales</taxon>
        <taxon>Sphaerotilaceae</taxon>
        <taxon>Leptothrix</taxon>
    </lineage>
</organism>
<name>I4Z5T9_9BURK</name>
<feature type="region of interest" description="Disordered" evidence="1">
    <location>
        <begin position="1062"/>
        <end position="1086"/>
    </location>
</feature>
<proteinExistence type="predicted"/>
<dbReference type="Pfam" id="PF17963">
    <property type="entry name" value="Big_9"/>
    <property type="match status" value="3"/>
</dbReference>
<dbReference type="HOGENOM" id="CLU_280033_0_0_4"/>
<dbReference type="GeneID" id="92352139"/>
<gene>
    <name evidence="3" type="ORF">LepocDRAFT_00003130</name>
</gene>
<dbReference type="AlphaFoldDB" id="I4Z5T9"/>
<dbReference type="Pfam" id="PF17892">
    <property type="entry name" value="Cadherin_5"/>
    <property type="match status" value="1"/>
</dbReference>
<feature type="compositionally biased region" description="Basic residues" evidence="1">
    <location>
        <begin position="1"/>
        <end position="11"/>
    </location>
</feature>
<dbReference type="GO" id="GO:0016020">
    <property type="term" value="C:membrane"/>
    <property type="evidence" value="ECO:0007669"/>
    <property type="project" value="InterPro"/>
</dbReference>
<feature type="domain" description="Cadherin" evidence="2">
    <location>
        <begin position="173"/>
        <end position="265"/>
    </location>
</feature>
<dbReference type="InterPro" id="IPR002126">
    <property type="entry name" value="Cadherin-like_dom"/>
</dbReference>
<dbReference type="Proteomes" id="UP000053899">
    <property type="component" value="Unassembled WGS sequence"/>
</dbReference>
<dbReference type="InterPro" id="IPR041690">
    <property type="entry name" value="Cadherin_5"/>
</dbReference>
<dbReference type="Gene3D" id="2.60.40.2810">
    <property type="match status" value="1"/>
</dbReference>
<dbReference type="SUPFAM" id="SSF49313">
    <property type="entry name" value="Cadherin-like"/>
    <property type="match status" value="2"/>
</dbReference>
<feature type="domain" description="Cadherin" evidence="2">
    <location>
        <begin position="792"/>
        <end position="896"/>
    </location>
</feature>
<dbReference type="GO" id="GO:0007156">
    <property type="term" value="P:homophilic cell adhesion via plasma membrane adhesion molecules"/>
    <property type="evidence" value="ECO:0007669"/>
    <property type="project" value="InterPro"/>
</dbReference>
<dbReference type="GO" id="GO:0005509">
    <property type="term" value="F:calcium ion binding"/>
    <property type="evidence" value="ECO:0007669"/>
    <property type="project" value="InterPro"/>
</dbReference>
<keyword evidence="4" id="KW-1185">Reference proteome</keyword>
<feature type="region of interest" description="Disordered" evidence="1">
    <location>
        <begin position="1"/>
        <end position="20"/>
    </location>
</feature>
<evidence type="ECO:0000313" key="3">
    <source>
        <dbReference type="EMBL" id="EIM31581.1"/>
    </source>
</evidence>
<dbReference type="Gene3D" id="2.60.40.3440">
    <property type="match status" value="2"/>
</dbReference>
<sequence>MTTKHIRHTTARPHVQPKGVNAGAINPEWAQVYLDQNYVPARLPEGPVLFIAGSAIIRKADGTVSLLKVGEDVSKGDVVMTSPDGIVQIQGTLLPATGAISPPSNVLGDGGELNSAYAGLAVDRINETVSPQTFSHAMAVRALPLATPIALTPGALNHAPIYSDTGNPNFDPATGNYNLSIPEDTTVNGRVVATDPDGDAVSYFTGSNPGHGAVSVNPDGTWTYTPAANFNGTDSFTVVASDGRGGQSTSTITIGVTPVNDPPDTQNITANGIEDPAAPVAVQFSGTDVDNAVIGFHVLTLPLATEGVLYKDVAMTQPVVAGDVLSGPAYFMPVPNWNGTTTLSYAAIDAANAEDPTPATATIVISPVNDPPVVTLPTVPSNNGQVTTPEDTPYTFSGSGNTISLSDPDNSSASVSLNVGNGVLNVGTLPTLTVSNNGTATVTISGPIADINTVLSGLKYSPAPDWNGSDLLTVTSTDPLGAVASGTKPITVTPMTDSKPDFSVTIEDTPLVNVNLIQNDGFSTTPLSKVVIWTLQDTSPTHSASHFIDYGTVTQDPTTGAILSYTGGIPVYDSADHYAGQIISVSRVPQGLNEVLTFIPAPNYNNADPNGNPLIDPATGHPISLVVNYQVAPDYGSGQITAGAETSTWSIVVKMVNDPPVYQQTLLSPNFSVTPNATGGPAVYEYNQQVMEDSTPIANVSNTGQVHAVDVEDGSLTSGYRLLLPDGSLASSGTTAHGAIAVNNDGTWQYTPSANFNGLDSFQVQVSDSNGAAVNTTVKLGVTSVNDTPVFNNLTYTAATPEDTQTTGVVQATDVDIALGDLSQWLVYSLGSTAGMQLGSVVGVTQDGHWTYQPAPNFFGTESFQIIVNDNSGAGNATAITTVTVNVSPVNDPPVFITTPTDPLTPGFNSGTLNYNYSVPGNTAVITDKVSAFDVDGDTVTFSLVMAPNVPGALTQPVVTVNPDGTWSYAPAVMPAGNPTPFYVGGDSFAIRANDGHGGTATTTIQLDLTNPAAIPTGTAPATVFANPVGHVSALSLGDLLGSGQDSAWSLDHLLNNLGPSPANTPLATTSAPISPPTSSPTGTTHATDALSAMSFVGPSDPLSVALHTLNQNQQQNHHGGGA</sequence>